<sequence>AIRLTISGPTLDESVIDRFFASVERDSGDSNL</sequence>
<reference evidence="1" key="1">
    <citation type="journal article" date="2014" name="Front. Microbiol.">
        <title>High frequency of phylogenetically diverse reductive dehalogenase-homologous genes in deep subseafloor sedimentary metagenomes.</title>
        <authorList>
            <person name="Kawai M."/>
            <person name="Futagami T."/>
            <person name="Toyoda A."/>
            <person name="Takaki Y."/>
            <person name="Nishi S."/>
            <person name="Hori S."/>
            <person name="Arai W."/>
            <person name="Tsubouchi T."/>
            <person name="Morono Y."/>
            <person name="Uchiyama I."/>
            <person name="Ito T."/>
            <person name="Fujiyama A."/>
            <person name="Inagaki F."/>
            <person name="Takami H."/>
        </authorList>
    </citation>
    <scope>NUCLEOTIDE SEQUENCE</scope>
    <source>
        <strain evidence="1">Expedition CK06-06</strain>
    </source>
</reference>
<evidence type="ECO:0000313" key="1">
    <source>
        <dbReference type="EMBL" id="GAG85003.1"/>
    </source>
</evidence>
<name>X1BLS0_9ZZZZ</name>
<comment type="caution">
    <text evidence="1">The sequence shown here is derived from an EMBL/GenBank/DDBJ whole genome shotgun (WGS) entry which is preliminary data.</text>
</comment>
<proteinExistence type="predicted"/>
<organism evidence="1">
    <name type="scientific">marine sediment metagenome</name>
    <dbReference type="NCBI Taxonomy" id="412755"/>
    <lineage>
        <taxon>unclassified sequences</taxon>
        <taxon>metagenomes</taxon>
        <taxon>ecological metagenomes</taxon>
    </lineage>
</organism>
<protein>
    <submittedName>
        <fullName evidence="1">Uncharacterized protein</fullName>
    </submittedName>
</protein>
<gene>
    <name evidence="1" type="ORF">S01H4_36233</name>
</gene>
<dbReference type="AlphaFoldDB" id="X1BLS0"/>
<dbReference type="EMBL" id="BART01019345">
    <property type="protein sequence ID" value="GAG85003.1"/>
    <property type="molecule type" value="Genomic_DNA"/>
</dbReference>
<accession>X1BLS0</accession>
<feature type="non-terminal residue" evidence="1">
    <location>
        <position position="1"/>
    </location>
</feature>